<protein>
    <submittedName>
        <fullName evidence="2">Aste57867_9146 protein</fullName>
    </submittedName>
</protein>
<proteinExistence type="predicted"/>
<dbReference type="Proteomes" id="UP000332933">
    <property type="component" value="Unassembled WGS sequence"/>
</dbReference>
<accession>A0A485KMB9</accession>
<evidence type="ECO:0000313" key="1">
    <source>
        <dbReference type="EMBL" id="KAF0700333.1"/>
    </source>
</evidence>
<evidence type="ECO:0000313" key="2">
    <source>
        <dbReference type="EMBL" id="VFT86030.1"/>
    </source>
</evidence>
<evidence type="ECO:0000313" key="3">
    <source>
        <dbReference type="Proteomes" id="UP000332933"/>
    </source>
</evidence>
<reference evidence="1" key="2">
    <citation type="submission" date="2019-06" db="EMBL/GenBank/DDBJ databases">
        <title>Genomics analysis of Aphanomyces spp. identifies a new class of oomycete effector associated with host adaptation.</title>
        <authorList>
            <person name="Gaulin E."/>
        </authorList>
    </citation>
    <scope>NUCLEOTIDE SEQUENCE</scope>
    <source>
        <strain evidence="1">CBS 578.67</strain>
    </source>
</reference>
<name>A0A485KMB9_9STRA</name>
<gene>
    <name evidence="2" type="primary">Aste57867_9146</name>
    <name evidence="1" type="ORF">As57867_009110</name>
    <name evidence="2" type="ORF">ASTE57867_9146</name>
</gene>
<organism evidence="2 3">
    <name type="scientific">Aphanomyces stellatus</name>
    <dbReference type="NCBI Taxonomy" id="120398"/>
    <lineage>
        <taxon>Eukaryota</taxon>
        <taxon>Sar</taxon>
        <taxon>Stramenopiles</taxon>
        <taxon>Oomycota</taxon>
        <taxon>Saprolegniomycetes</taxon>
        <taxon>Saprolegniales</taxon>
        <taxon>Verrucalvaceae</taxon>
        <taxon>Aphanomyces</taxon>
    </lineage>
</organism>
<reference evidence="2 3" key="1">
    <citation type="submission" date="2019-03" db="EMBL/GenBank/DDBJ databases">
        <authorList>
            <person name="Gaulin E."/>
            <person name="Dumas B."/>
        </authorList>
    </citation>
    <scope>NUCLEOTIDE SEQUENCE [LARGE SCALE GENOMIC DNA]</scope>
    <source>
        <strain evidence="2">CBS 568.67</strain>
    </source>
</reference>
<dbReference type="EMBL" id="VJMH01005128">
    <property type="protein sequence ID" value="KAF0700333.1"/>
    <property type="molecule type" value="Genomic_DNA"/>
</dbReference>
<dbReference type="EMBL" id="CAADRA010005149">
    <property type="protein sequence ID" value="VFT86030.1"/>
    <property type="molecule type" value="Genomic_DNA"/>
</dbReference>
<dbReference type="AlphaFoldDB" id="A0A485KMB9"/>
<keyword evidence="3" id="KW-1185">Reference proteome</keyword>
<dbReference type="OrthoDB" id="69670at2759"/>
<sequence>MAKQAPVYDLLLSVTPSQLDVLEPALLNLWEFGPDALDPVSPAMLRQWVLHGELAVALTLKPDAPTLSIHEALEHAIDIGQPCDDVEALGTCRMVCLHGDALRMRSFLLDHGCPPSVFSSTNASSDSFVSHGRFHMDSQSFEPSTESSVHPVDLHHDVITYASTAFVHKSARGLGVHEKLSLTKSLSFMPLFKRTVQRGHTCYCFFVTSDHDAGAKIALAHMKASAAFVASVGAKLTGQAIKSINVTHWQTWDPVMHIHTRAYLVSMDDAGWRPVHSAAA</sequence>